<gene>
    <name evidence="3" type="ORF">RhiirA4_546071</name>
</gene>
<dbReference type="VEuPathDB" id="FungiDB:RhiirA1_524536"/>
<feature type="domain" description="MIR" evidence="2">
    <location>
        <begin position="157"/>
        <end position="212"/>
    </location>
</feature>
<dbReference type="PROSITE" id="PS50919">
    <property type="entry name" value="MIR"/>
    <property type="match status" value="1"/>
</dbReference>
<evidence type="ECO:0000313" key="4">
    <source>
        <dbReference type="Proteomes" id="UP000234323"/>
    </source>
</evidence>
<evidence type="ECO:0000256" key="1">
    <source>
        <dbReference type="ARBA" id="ARBA00022737"/>
    </source>
</evidence>
<evidence type="ECO:0000259" key="2">
    <source>
        <dbReference type="PROSITE" id="PS50919"/>
    </source>
</evidence>
<dbReference type="Proteomes" id="UP000234323">
    <property type="component" value="Unassembled WGS sequence"/>
</dbReference>
<dbReference type="SUPFAM" id="SSF82109">
    <property type="entry name" value="MIR domain"/>
    <property type="match status" value="1"/>
</dbReference>
<dbReference type="VEuPathDB" id="FungiDB:RhiirFUN_012062"/>
<dbReference type="InterPro" id="IPR036300">
    <property type="entry name" value="MIR_dom_sf"/>
</dbReference>
<dbReference type="SMART" id="SM00472">
    <property type="entry name" value="MIR"/>
    <property type="match status" value="1"/>
</dbReference>
<evidence type="ECO:0000313" key="3">
    <source>
        <dbReference type="EMBL" id="PKY50630.1"/>
    </source>
</evidence>
<accession>A0A2I1GVF9</accession>
<organism evidence="3 4">
    <name type="scientific">Rhizophagus irregularis</name>
    <dbReference type="NCBI Taxonomy" id="588596"/>
    <lineage>
        <taxon>Eukaryota</taxon>
        <taxon>Fungi</taxon>
        <taxon>Fungi incertae sedis</taxon>
        <taxon>Mucoromycota</taxon>
        <taxon>Glomeromycotina</taxon>
        <taxon>Glomeromycetes</taxon>
        <taxon>Glomerales</taxon>
        <taxon>Glomeraceae</taxon>
        <taxon>Rhizophagus</taxon>
    </lineage>
</organism>
<dbReference type="InterPro" id="IPR016093">
    <property type="entry name" value="MIR_motif"/>
</dbReference>
<dbReference type="CDD" id="cd23263">
    <property type="entry name" value="beta-trefoil_MIR"/>
    <property type="match status" value="1"/>
</dbReference>
<proteinExistence type="predicted"/>
<dbReference type="VEuPathDB" id="FungiDB:FUN_014883"/>
<comment type="caution">
    <text evidence="3">The sequence shown here is derived from an EMBL/GenBank/DDBJ whole genome shotgun (WGS) entry which is preliminary data.</text>
</comment>
<protein>
    <recommendedName>
        <fullName evidence="2">MIR domain-containing protein</fullName>
    </recommendedName>
</protein>
<keyword evidence="1" id="KW-0677">Repeat</keyword>
<dbReference type="Gene3D" id="2.80.10.50">
    <property type="match status" value="1"/>
</dbReference>
<sequence length="347" mass="40245">MELQKYDGNIHPDEWINDLRTYFNINPSSKDIIIAISLVDPTIKLSTDINSFEKLCNKLKEDISFTVFKNANKRKLQLLKYIPERRGGDTLKFVTTFRKLCYNGEINDINEQKKYLFNSLPINNFKFISDEFHMKMKNVSSINELIKEFEDIILEESNLIRSGSVVALKHVATGKYLSSIKNLHYTTGSKKQLVFAGSSDLNLNSLWNIEFNGEYATYFDTSIALRHIKSDLLLGINNYYKSPSTNYTEVSCNDITNSDYWVNNWVFSYNDIDKDFLKSNDIMNLSIKKWYDDNGNNIPNGQTEYLRSHDIKFGGWRAFQEVVCHNERLGGNDEWCIELIKDGTWAA</sequence>
<keyword evidence="4" id="KW-1185">Reference proteome</keyword>
<dbReference type="EMBL" id="LLXI01000899">
    <property type="protein sequence ID" value="PKY50630.1"/>
    <property type="molecule type" value="Genomic_DNA"/>
</dbReference>
<name>A0A2I1GVF9_9GLOM</name>
<dbReference type="OrthoDB" id="2305239at2759"/>
<dbReference type="AlphaFoldDB" id="A0A2I1GVF9"/>
<reference evidence="3 4" key="1">
    <citation type="submission" date="2015-10" db="EMBL/GenBank/DDBJ databases">
        <title>Genome analyses suggest a sexual origin of heterokaryosis in a supposedly ancient asexual fungus.</title>
        <authorList>
            <person name="Ropars J."/>
            <person name="Sedzielewska K."/>
            <person name="Noel J."/>
            <person name="Charron P."/>
            <person name="Farinelli L."/>
            <person name="Marton T."/>
            <person name="Kruger M."/>
            <person name="Pelin A."/>
            <person name="Brachmann A."/>
            <person name="Corradi N."/>
        </authorList>
    </citation>
    <scope>NUCLEOTIDE SEQUENCE [LARGE SCALE GENOMIC DNA]</scope>
    <source>
        <strain evidence="3 4">A4</strain>
    </source>
</reference>